<evidence type="ECO:0000256" key="1">
    <source>
        <dbReference type="ARBA" id="ARBA00003818"/>
    </source>
</evidence>
<evidence type="ECO:0000313" key="7">
    <source>
        <dbReference type="EMBL" id="ORB78521.1"/>
    </source>
</evidence>
<evidence type="ECO:0000256" key="2">
    <source>
        <dbReference type="ARBA" id="ARBA00005102"/>
    </source>
</evidence>
<proteinExistence type="predicted"/>
<name>A0ABX3TIG3_9MYCO</name>
<gene>
    <name evidence="7" type="ORF">BST46_18785</name>
</gene>
<accession>A0ABX3TIG3</accession>
<dbReference type="PANTHER" id="PTHR31438:SF1">
    <property type="entry name" value="LYSINE N-ACYLTRANSFERASE C17G9.06C-RELATED"/>
    <property type="match status" value="1"/>
</dbReference>
<evidence type="ECO:0000313" key="8">
    <source>
        <dbReference type="Proteomes" id="UP000192847"/>
    </source>
</evidence>
<dbReference type="SMART" id="SM01006">
    <property type="entry name" value="AlcB"/>
    <property type="match status" value="1"/>
</dbReference>
<keyword evidence="8" id="KW-1185">Reference proteome</keyword>
<dbReference type="InterPro" id="IPR019432">
    <property type="entry name" value="Acyltransferase_MbtK/IucB-like"/>
</dbReference>
<organism evidence="7 8">
    <name type="scientific">Mycobacterium timonense</name>
    <dbReference type="NCBI Taxonomy" id="701043"/>
    <lineage>
        <taxon>Bacteria</taxon>
        <taxon>Bacillati</taxon>
        <taxon>Actinomycetota</taxon>
        <taxon>Actinomycetes</taxon>
        <taxon>Mycobacteriales</taxon>
        <taxon>Mycobacteriaceae</taxon>
        <taxon>Mycobacterium</taxon>
        <taxon>Mycobacterium avium complex (MAC)</taxon>
    </lineage>
</organism>
<dbReference type="InterPro" id="IPR016181">
    <property type="entry name" value="Acyl_CoA_acyltransferase"/>
</dbReference>
<dbReference type="Pfam" id="PF13523">
    <property type="entry name" value="Acetyltransf_8"/>
    <property type="match status" value="1"/>
</dbReference>
<evidence type="ECO:0000256" key="4">
    <source>
        <dbReference type="ARBA" id="ARBA00031122"/>
    </source>
</evidence>
<dbReference type="Gene3D" id="3.40.630.30">
    <property type="match status" value="1"/>
</dbReference>
<dbReference type="Proteomes" id="UP000192847">
    <property type="component" value="Unassembled WGS sequence"/>
</dbReference>
<comment type="caution">
    <text evidence="7">The sequence shown here is derived from an EMBL/GenBank/DDBJ whole genome shotgun (WGS) entry which is preliminary data.</text>
</comment>
<protein>
    <recommendedName>
        <fullName evidence="3">Lysine N-acyltransferase MbtK</fullName>
    </recommendedName>
    <alternativeName>
        <fullName evidence="4">Mycobactin synthase protein K</fullName>
    </alternativeName>
</protein>
<comment type="pathway">
    <text evidence="2">Siderophore biosynthesis; mycobactin biosynthesis.</text>
</comment>
<evidence type="ECO:0000259" key="6">
    <source>
        <dbReference type="SMART" id="SM01006"/>
    </source>
</evidence>
<dbReference type="EMBL" id="MVIL01000073">
    <property type="protein sequence ID" value="ORB78521.1"/>
    <property type="molecule type" value="Genomic_DNA"/>
</dbReference>
<sequence>MSDAPAESAPAQIDPVQTDPAEQPVQILPRERSDIPDAVARIPRPPVPHLDPPFALRVARLGDADMVAEWMNRPHLAAAWEYDWPTPRWRRHLGAQLQGSYSLPLIGSMRGVDLAYLELYWGAKDLISRYYDAEPYDLGLHAAIADVKLVNRGLGPMLLPRIVASVFATEPRCRRVMFDPDHRNTTARRLCEYAGCRFLGEHDTTNRRMALYALDAPTTDR</sequence>
<dbReference type="PANTHER" id="PTHR31438">
    <property type="entry name" value="LYSINE N-ACYLTRANSFERASE C17G9.06C-RELATED"/>
    <property type="match status" value="1"/>
</dbReference>
<evidence type="ECO:0000256" key="3">
    <source>
        <dbReference type="ARBA" id="ARBA00020586"/>
    </source>
</evidence>
<evidence type="ECO:0000256" key="5">
    <source>
        <dbReference type="SAM" id="MobiDB-lite"/>
    </source>
</evidence>
<reference evidence="7 8" key="1">
    <citation type="submission" date="2017-02" db="EMBL/GenBank/DDBJ databases">
        <title>The new phylogeny of genus Mycobacterium.</title>
        <authorList>
            <person name="Tortoli E."/>
            <person name="Trovato A."/>
            <person name="Cirillo D.M."/>
        </authorList>
    </citation>
    <scope>NUCLEOTIDE SEQUENCE [LARGE SCALE GENOMIC DNA]</scope>
    <source>
        <strain evidence="7 8">CCUG 56329</strain>
    </source>
</reference>
<dbReference type="SUPFAM" id="SSF55729">
    <property type="entry name" value="Acyl-CoA N-acyltransferases (Nat)"/>
    <property type="match status" value="1"/>
</dbReference>
<comment type="function">
    <text evidence="1">Acyltransferase required for the direct transfer of medium- to long-chain fatty acyl moieties from a carrier protein (MbtL) on to the epsilon-amino group of lysine residue in the mycobactin core.</text>
</comment>
<feature type="domain" description="Acyltransferase MbtK/IucB-like conserved" evidence="6">
    <location>
        <begin position="57"/>
        <end position="103"/>
    </location>
</feature>
<feature type="region of interest" description="Disordered" evidence="5">
    <location>
        <begin position="1"/>
        <end position="32"/>
    </location>
</feature>
<dbReference type="RefSeq" id="WP_019733629.1">
    <property type="nucleotide sequence ID" value="NZ_MVIL01000073.1"/>
</dbReference>